<dbReference type="InterPro" id="IPR002591">
    <property type="entry name" value="Phosphodiest/P_Trfase"/>
</dbReference>
<organism evidence="1 2">
    <name type="scientific">Aromatoleum bremense</name>
    <dbReference type="NCBI Taxonomy" id="76115"/>
    <lineage>
        <taxon>Bacteria</taxon>
        <taxon>Pseudomonadati</taxon>
        <taxon>Pseudomonadota</taxon>
        <taxon>Betaproteobacteria</taxon>
        <taxon>Rhodocyclales</taxon>
        <taxon>Rhodocyclaceae</taxon>
        <taxon>Aromatoleum</taxon>
    </lineage>
</organism>
<dbReference type="Proteomes" id="UP000633943">
    <property type="component" value="Unassembled WGS sequence"/>
</dbReference>
<protein>
    <submittedName>
        <fullName evidence="1">Phosphodiesterase</fullName>
    </submittedName>
</protein>
<reference evidence="1 2" key="1">
    <citation type="submission" date="2019-12" db="EMBL/GenBank/DDBJ databases">
        <title>Comparative genomics gives insights into the taxonomy of the Azoarcus-Aromatoleum group and reveals separate origins of nif in the plant-associated Azoarcus and non-plant-associated Aromatoleum sub-groups.</title>
        <authorList>
            <person name="Lafos M."/>
            <person name="Maluk M."/>
            <person name="Batista M."/>
            <person name="Junghare M."/>
            <person name="Carmona M."/>
            <person name="Faoro H."/>
            <person name="Cruz L.M."/>
            <person name="Battistoni F."/>
            <person name="De Souza E."/>
            <person name="Pedrosa F."/>
            <person name="Chen W.-M."/>
            <person name="Poole P.S."/>
            <person name="Dixon R.A."/>
            <person name="James E.K."/>
        </authorList>
    </citation>
    <scope>NUCLEOTIDE SEQUENCE [LARGE SCALE GENOMIC DNA]</scope>
    <source>
        <strain evidence="1 2">PbN1</strain>
    </source>
</reference>
<proteinExistence type="predicted"/>
<name>A0ABX1P0L9_9RHOO</name>
<dbReference type="Pfam" id="PF01663">
    <property type="entry name" value="Phosphodiest"/>
    <property type="match status" value="1"/>
</dbReference>
<comment type="caution">
    <text evidence="1">The sequence shown here is derived from an EMBL/GenBank/DDBJ whole genome shotgun (WGS) entry which is preliminary data.</text>
</comment>
<dbReference type="RefSeq" id="WP_169204086.1">
    <property type="nucleotide sequence ID" value="NZ_CP059467.1"/>
</dbReference>
<gene>
    <name evidence="1" type="ORF">GPA24_19000</name>
</gene>
<keyword evidence="2" id="KW-1185">Reference proteome</keyword>
<evidence type="ECO:0000313" key="2">
    <source>
        <dbReference type="Proteomes" id="UP000633943"/>
    </source>
</evidence>
<dbReference type="PANTHER" id="PTHR10151:SF120">
    <property type="entry name" value="BIS(5'-ADENOSYL)-TRIPHOSPHATASE"/>
    <property type="match status" value="1"/>
</dbReference>
<dbReference type="SUPFAM" id="SSF53649">
    <property type="entry name" value="Alkaline phosphatase-like"/>
    <property type="match status" value="1"/>
</dbReference>
<accession>A0ABX1P0L9</accession>
<dbReference type="Gene3D" id="3.40.720.10">
    <property type="entry name" value="Alkaline Phosphatase, subunit A"/>
    <property type="match status" value="1"/>
</dbReference>
<evidence type="ECO:0000313" key="1">
    <source>
        <dbReference type="EMBL" id="NMG17583.1"/>
    </source>
</evidence>
<dbReference type="InterPro" id="IPR017850">
    <property type="entry name" value="Alkaline_phosphatase_core_sf"/>
</dbReference>
<dbReference type="EMBL" id="WTVP01000090">
    <property type="protein sequence ID" value="NMG17583.1"/>
    <property type="molecule type" value="Genomic_DNA"/>
</dbReference>
<sequence>MSACRNIPFSLPRAAVVPDYGANGLYGLVGAIRNYLDGQRWAVPGEERPARTQDEPVPVLVFLLIDGLGDAFLQRFGAGSALLAHRRRRMTSVFPSTTASAVTTTLTGLAPARHGLTGWFIHDRRFGGVVAPLPMRKRSGGLIRGPMARERLFPYPSLFQNRRRKSIYVNPRSLAYSPYSVRHGRGADRVAYRGIQGMVDAIATAARALKSAAGGYIHAYYPVFDALSHAHGCESDEAVAQFRHIDAAFAALLDELAGTGVDVVASADHGFIDSPAERVIRFERFPEAAAMLAGPLFGERRAALCELRRGAEDDFRSFVEAELAGKAVLVRSPELLRSGFFGPGPRHRQLRERIGSHALLMEPGWTITDRVPGEHAHRMIGVHGGLSPQEMWVPLIHARC</sequence>
<dbReference type="PANTHER" id="PTHR10151">
    <property type="entry name" value="ECTONUCLEOTIDE PYROPHOSPHATASE/PHOSPHODIESTERASE"/>
    <property type="match status" value="1"/>
</dbReference>